<name>A0A9P1BXG1_9DINO</name>
<keyword evidence="4" id="KW-1185">Reference proteome</keyword>
<feature type="region of interest" description="Disordered" evidence="1">
    <location>
        <begin position="644"/>
        <end position="690"/>
    </location>
</feature>
<accession>A0A9P1BXG1</accession>
<proteinExistence type="predicted"/>
<dbReference type="AlphaFoldDB" id="A0A9P1BXG1"/>
<sequence>MPLSTSRDSKGHGKTCLKGLDALWVKHSFVWTSRFPWLIVVEEDGKVKSLGCTICCNAPESQRDKNGFAECSIKTAQTSVFQKHERSTAHISRSESFKSSGVPIAAPSAQQFAECLESVWRGAAELKESGPWKCRVMMWCLAEDVRDGQLLVSFVSVDHNLKVTTGHLGQCDLNERFGLTSKDIAQASVFILHKFATTGLGMPVRDCANETAALDRDLVRHVKECTEAFGADGAFDEQRSGQLLKRWFPALKLVQFDKAHASQRLLSRTWPTDPYIHKLVRDLVIGPRAIAQKIRFSGVFRKRFQEAVAELSGPSAKRIRDLACAKHRFVSAAQPFRRAVLFFQPLLRVAQWILEQRGKNSNEGQLAREWLNTVTAESAFQLALVADATDETMEVNRYFDQDTYSKANITLRMHKFLQKCTWLFGAQRGAMQTGYTALMMKTLEKPCNIFVDGGVRSIKTPSSDVVDRCFQRMQNWLELVRMTVRAEMPHFESLQLFRIFSLDATPNMKDVKCLANLLELDADCFCQEFLDMRPSAEWHFLEGGSKSSEDAWRTAHLKNKTQASPKKTLEAALIRLFSWQINTTGVERAFAKGLHAARKRGDVGENRLDDELQLLSLNKASKGKPVALPKYSDLIESARAVWTNHYGPPRNRQKVPEDSKGRKRTQPDDEENKDKIHLGSCVHEEAASRG</sequence>
<dbReference type="EMBL" id="CAMXCT020000620">
    <property type="protein sequence ID" value="CAL1134629.1"/>
    <property type="molecule type" value="Genomic_DNA"/>
</dbReference>
<evidence type="ECO:0000256" key="1">
    <source>
        <dbReference type="SAM" id="MobiDB-lite"/>
    </source>
</evidence>
<dbReference type="EMBL" id="CAMXCT010000620">
    <property type="protein sequence ID" value="CAI3981254.1"/>
    <property type="molecule type" value="Genomic_DNA"/>
</dbReference>
<protein>
    <submittedName>
        <fullName evidence="2">Uncharacterized protein</fullName>
    </submittedName>
</protein>
<organism evidence="2">
    <name type="scientific">Cladocopium goreaui</name>
    <dbReference type="NCBI Taxonomy" id="2562237"/>
    <lineage>
        <taxon>Eukaryota</taxon>
        <taxon>Sar</taxon>
        <taxon>Alveolata</taxon>
        <taxon>Dinophyceae</taxon>
        <taxon>Suessiales</taxon>
        <taxon>Symbiodiniaceae</taxon>
        <taxon>Cladocopium</taxon>
    </lineage>
</organism>
<dbReference type="Proteomes" id="UP001152797">
    <property type="component" value="Unassembled WGS sequence"/>
</dbReference>
<reference evidence="3 4" key="2">
    <citation type="submission" date="2024-05" db="EMBL/GenBank/DDBJ databases">
        <authorList>
            <person name="Chen Y."/>
            <person name="Shah S."/>
            <person name="Dougan E. K."/>
            <person name="Thang M."/>
            <person name="Chan C."/>
        </authorList>
    </citation>
    <scope>NUCLEOTIDE SEQUENCE [LARGE SCALE GENOMIC DNA]</scope>
</reference>
<feature type="compositionally biased region" description="Basic and acidic residues" evidence="1">
    <location>
        <begin position="672"/>
        <end position="690"/>
    </location>
</feature>
<evidence type="ECO:0000313" key="3">
    <source>
        <dbReference type="EMBL" id="CAL4768566.1"/>
    </source>
</evidence>
<evidence type="ECO:0000313" key="2">
    <source>
        <dbReference type="EMBL" id="CAI3981254.1"/>
    </source>
</evidence>
<reference evidence="2" key="1">
    <citation type="submission" date="2022-10" db="EMBL/GenBank/DDBJ databases">
        <authorList>
            <person name="Chen Y."/>
            <person name="Dougan E. K."/>
            <person name="Chan C."/>
            <person name="Rhodes N."/>
            <person name="Thang M."/>
        </authorList>
    </citation>
    <scope>NUCLEOTIDE SEQUENCE</scope>
</reference>
<evidence type="ECO:0000313" key="4">
    <source>
        <dbReference type="Proteomes" id="UP001152797"/>
    </source>
</evidence>
<dbReference type="OrthoDB" id="408869at2759"/>
<comment type="caution">
    <text evidence="2">The sequence shown here is derived from an EMBL/GenBank/DDBJ whole genome shotgun (WGS) entry which is preliminary data.</text>
</comment>
<gene>
    <name evidence="2" type="ORF">C1SCF055_LOCUS9063</name>
</gene>
<dbReference type="EMBL" id="CAMXCT030000620">
    <property type="protein sequence ID" value="CAL4768566.1"/>
    <property type="molecule type" value="Genomic_DNA"/>
</dbReference>